<dbReference type="InterPro" id="IPR001680">
    <property type="entry name" value="WD40_rpt"/>
</dbReference>
<evidence type="ECO:0000256" key="1">
    <source>
        <dbReference type="PROSITE-ProRule" id="PRU00221"/>
    </source>
</evidence>
<dbReference type="PROSITE" id="PS50082">
    <property type="entry name" value="WD_REPEATS_2"/>
    <property type="match status" value="1"/>
</dbReference>
<evidence type="ECO:0000313" key="3">
    <source>
        <dbReference type="Proteomes" id="UP000290289"/>
    </source>
</evidence>
<dbReference type="InterPro" id="IPR011047">
    <property type="entry name" value="Quinoprotein_ADH-like_sf"/>
</dbReference>
<dbReference type="Proteomes" id="UP000290289">
    <property type="component" value="Chromosome 8"/>
</dbReference>
<gene>
    <name evidence="2" type="ORF">DVH24_020718</name>
</gene>
<dbReference type="SUPFAM" id="SSF50998">
    <property type="entry name" value="Quinoprotein alcohol dehydrogenase-like"/>
    <property type="match status" value="1"/>
</dbReference>
<name>A0A498JA39_MALDO</name>
<feature type="non-terminal residue" evidence="2">
    <location>
        <position position="1"/>
    </location>
</feature>
<proteinExistence type="predicted"/>
<dbReference type="Gene3D" id="2.130.10.10">
    <property type="entry name" value="YVTN repeat-like/Quinoprotein amine dehydrogenase"/>
    <property type="match status" value="1"/>
</dbReference>
<protein>
    <submittedName>
        <fullName evidence="2">Uncharacterized protein</fullName>
    </submittedName>
</protein>
<sequence>ISHRIPATGSFSSPSLKCLAYGISGNYLISRSKDGVVRVWDARTHNILRRVYAYLMVR</sequence>
<dbReference type="EMBL" id="RDQH01000334">
    <property type="protein sequence ID" value="RXH91695.1"/>
    <property type="molecule type" value="Genomic_DNA"/>
</dbReference>
<dbReference type="InterPro" id="IPR015943">
    <property type="entry name" value="WD40/YVTN_repeat-like_dom_sf"/>
</dbReference>
<keyword evidence="3" id="KW-1185">Reference proteome</keyword>
<reference evidence="2 3" key="1">
    <citation type="submission" date="2018-10" db="EMBL/GenBank/DDBJ databases">
        <title>A high-quality apple genome assembly.</title>
        <authorList>
            <person name="Hu J."/>
        </authorList>
    </citation>
    <scope>NUCLEOTIDE SEQUENCE [LARGE SCALE GENOMIC DNA]</scope>
    <source>
        <strain evidence="3">cv. HFTH1</strain>
        <tissue evidence="2">Young leaf</tissue>
    </source>
</reference>
<accession>A0A498JA39</accession>
<comment type="caution">
    <text evidence="2">The sequence shown here is derived from an EMBL/GenBank/DDBJ whole genome shotgun (WGS) entry which is preliminary data.</text>
</comment>
<keyword evidence="1" id="KW-0853">WD repeat</keyword>
<feature type="repeat" description="WD" evidence="1">
    <location>
        <begin position="16"/>
        <end position="50"/>
    </location>
</feature>
<evidence type="ECO:0000313" key="2">
    <source>
        <dbReference type="EMBL" id="RXH91695.1"/>
    </source>
</evidence>
<organism evidence="2 3">
    <name type="scientific">Malus domestica</name>
    <name type="common">Apple</name>
    <name type="synonym">Pyrus malus</name>
    <dbReference type="NCBI Taxonomy" id="3750"/>
    <lineage>
        <taxon>Eukaryota</taxon>
        <taxon>Viridiplantae</taxon>
        <taxon>Streptophyta</taxon>
        <taxon>Embryophyta</taxon>
        <taxon>Tracheophyta</taxon>
        <taxon>Spermatophyta</taxon>
        <taxon>Magnoliopsida</taxon>
        <taxon>eudicotyledons</taxon>
        <taxon>Gunneridae</taxon>
        <taxon>Pentapetalae</taxon>
        <taxon>rosids</taxon>
        <taxon>fabids</taxon>
        <taxon>Rosales</taxon>
        <taxon>Rosaceae</taxon>
        <taxon>Amygdaloideae</taxon>
        <taxon>Maleae</taxon>
        <taxon>Malus</taxon>
    </lineage>
</organism>
<dbReference type="AlphaFoldDB" id="A0A498JA39"/>